<dbReference type="Pfam" id="PF02601">
    <property type="entry name" value="Exonuc_VII_L"/>
    <property type="match status" value="1"/>
</dbReference>
<organism evidence="3 4">
    <name type="scientific">Rhodobacter ferrooxidans</name>
    <dbReference type="NCBI Taxonomy" id="371731"/>
    <lineage>
        <taxon>Bacteria</taxon>
        <taxon>Pseudomonadati</taxon>
        <taxon>Pseudomonadota</taxon>
        <taxon>Alphaproteobacteria</taxon>
        <taxon>Rhodobacterales</taxon>
        <taxon>Rhodobacter group</taxon>
        <taxon>Rhodobacter</taxon>
    </lineage>
</organism>
<proteinExistence type="predicted"/>
<evidence type="ECO:0000313" key="4">
    <source>
        <dbReference type="Proteomes" id="UP000010121"/>
    </source>
</evidence>
<dbReference type="InterPro" id="IPR020579">
    <property type="entry name" value="Exonuc_VII_lsu_C"/>
</dbReference>
<gene>
    <name evidence="3" type="ORF">Rsw2DRAFT_3000</name>
</gene>
<sequence length="195" mass="21089">QRFDLWAGRLSPALAAAVARQRARLQPLAAHLRVRVLADMLARRGERLADLGRGLEAGQARRLERAGDRALALSARLAPALARLLADAGRQVQRGRADLAALDARLQAAQKQRLARLSDRLEALERTRATLGYAETLRRGYVVVRGDGAVVTSKALAERAAALELEFHDGRMALGLRAAKPRKAGEPGPDQGSLF</sequence>
<dbReference type="GO" id="GO:0008855">
    <property type="term" value="F:exodeoxyribonuclease VII activity"/>
    <property type="evidence" value="ECO:0007669"/>
    <property type="project" value="InterPro"/>
</dbReference>
<dbReference type="PANTHER" id="PTHR30008">
    <property type="entry name" value="EXODEOXYRIBONUCLEASE 7 LARGE SUBUNIT"/>
    <property type="match status" value="1"/>
</dbReference>
<feature type="coiled-coil region" evidence="1">
    <location>
        <begin position="92"/>
        <end position="127"/>
    </location>
</feature>
<keyword evidence="4" id="KW-1185">Reference proteome</keyword>
<dbReference type="PANTHER" id="PTHR30008:SF0">
    <property type="entry name" value="EXODEOXYRIBONUCLEASE 7 LARGE SUBUNIT"/>
    <property type="match status" value="1"/>
</dbReference>
<dbReference type="EMBL" id="ACYY01000026">
    <property type="protein sequence ID" value="EEW24105.1"/>
    <property type="molecule type" value="Genomic_DNA"/>
</dbReference>
<evidence type="ECO:0000259" key="2">
    <source>
        <dbReference type="Pfam" id="PF02601"/>
    </source>
</evidence>
<accession>C8S4M2</accession>
<dbReference type="eggNOG" id="COG1570">
    <property type="taxonomic scope" value="Bacteria"/>
</dbReference>
<protein>
    <submittedName>
        <fullName evidence="3">Exodeoxyribonuclease VII, large subunit</fullName>
    </submittedName>
</protein>
<dbReference type="Proteomes" id="UP000010121">
    <property type="component" value="Unassembled WGS sequence"/>
</dbReference>
<keyword evidence="1" id="KW-0175">Coiled coil</keyword>
<dbReference type="GO" id="GO:0006308">
    <property type="term" value="P:DNA catabolic process"/>
    <property type="evidence" value="ECO:0007669"/>
    <property type="project" value="InterPro"/>
</dbReference>
<dbReference type="GO" id="GO:0009318">
    <property type="term" value="C:exodeoxyribonuclease VII complex"/>
    <property type="evidence" value="ECO:0007669"/>
    <property type="project" value="InterPro"/>
</dbReference>
<evidence type="ECO:0000256" key="1">
    <source>
        <dbReference type="SAM" id="Coils"/>
    </source>
</evidence>
<evidence type="ECO:0000313" key="3">
    <source>
        <dbReference type="EMBL" id="EEW24105.1"/>
    </source>
</evidence>
<dbReference type="RefSeq" id="WP_008032430.1">
    <property type="nucleotide sequence ID" value="NZ_ACYY01000026.1"/>
</dbReference>
<dbReference type="InterPro" id="IPR003753">
    <property type="entry name" value="Exonuc_VII_L"/>
</dbReference>
<feature type="domain" description="Exonuclease VII large subunit C-terminal" evidence="2">
    <location>
        <begin position="4"/>
        <end position="173"/>
    </location>
</feature>
<comment type="caution">
    <text evidence="3">The sequence shown here is derived from an EMBL/GenBank/DDBJ whole genome shotgun (WGS) entry which is preliminary data.</text>
</comment>
<reference evidence="3 4" key="1">
    <citation type="submission" date="2009-08" db="EMBL/GenBank/DDBJ databases">
        <title>The draft genome of Rhodobacter sp. SW2.</title>
        <authorList>
            <consortium name="US DOE Joint Genome Institute (JGI-PGF)"/>
            <person name="Lucas S."/>
            <person name="Copeland A."/>
            <person name="Lapidus A."/>
            <person name="Glavina del Rio T."/>
            <person name="Tice H."/>
            <person name="Bruce D."/>
            <person name="Goodwin L."/>
            <person name="Pitluck S."/>
            <person name="Larimer F."/>
            <person name="Land M.L."/>
            <person name="Hauser L."/>
            <person name="Emerson D."/>
        </authorList>
    </citation>
    <scope>NUCLEOTIDE SEQUENCE [LARGE SCALE GENOMIC DNA]</scope>
    <source>
        <strain evidence="3 4">SW2</strain>
    </source>
</reference>
<name>C8S4M2_9RHOB</name>
<dbReference type="AlphaFoldDB" id="C8S4M2"/>
<feature type="non-terminal residue" evidence="3">
    <location>
        <position position="1"/>
    </location>
</feature>